<dbReference type="InterPro" id="IPR011706">
    <property type="entry name" value="Cu-oxidase_C"/>
</dbReference>
<dbReference type="InterPro" id="IPR033138">
    <property type="entry name" value="Cu_oxidase_CS"/>
</dbReference>
<feature type="region of interest" description="Disordered" evidence="4">
    <location>
        <begin position="217"/>
        <end position="285"/>
    </location>
</feature>
<dbReference type="GO" id="GO:0016491">
    <property type="term" value="F:oxidoreductase activity"/>
    <property type="evidence" value="ECO:0007669"/>
    <property type="project" value="UniProtKB-KW"/>
</dbReference>
<organism evidence="8 9">
    <name type="scientific">Mycobacterium ulcerans subsp. shinshuense</name>
    <dbReference type="NCBI Taxonomy" id="1124626"/>
    <lineage>
        <taxon>Bacteria</taxon>
        <taxon>Bacillati</taxon>
        <taxon>Actinomycetota</taxon>
        <taxon>Actinomycetes</taxon>
        <taxon>Mycobacteriales</taxon>
        <taxon>Mycobacteriaceae</taxon>
        <taxon>Mycobacterium</taxon>
        <taxon>Mycobacterium ulcerans group</taxon>
    </lineage>
</organism>
<keyword evidence="1" id="KW-0479">Metal-binding</keyword>
<dbReference type="PROSITE" id="PS00080">
    <property type="entry name" value="MULTICOPPER_OXIDASE2"/>
    <property type="match status" value="1"/>
</dbReference>
<dbReference type="CDD" id="cd13870">
    <property type="entry name" value="CuRO_2_CopA_like_1"/>
    <property type="match status" value="1"/>
</dbReference>
<gene>
    <name evidence="8" type="ORF">SHTP_0650</name>
</gene>
<accession>A0A1B4XYX1</accession>
<dbReference type="PROSITE" id="PS00079">
    <property type="entry name" value="MULTICOPPER_OXIDASE1"/>
    <property type="match status" value="1"/>
</dbReference>
<evidence type="ECO:0000256" key="2">
    <source>
        <dbReference type="ARBA" id="ARBA00023002"/>
    </source>
</evidence>
<evidence type="ECO:0000256" key="3">
    <source>
        <dbReference type="ARBA" id="ARBA00023008"/>
    </source>
</evidence>
<dbReference type="GO" id="GO:0005507">
    <property type="term" value="F:copper ion binding"/>
    <property type="evidence" value="ECO:0007669"/>
    <property type="project" value="InterPro"/>
</dbReference>
<keyword evidence="3" id="KW-0186">Copper</keyword>
<dbReference type="Pfam" id="PF00394">
    <property type="entry name" value="Cu-oxidase"/>
    <property type="match status" value="1"/>
</dbReference>
<evidence type="ECO:0000259" key="5">
    <source>
        <dbReference type="Pfam" id="PF00394"/>
    </source>
</evidence>
<evidence type="ECO:0000256" key="1">
    <source>
        <dbReference type="ARBA" id="ARBA00022723"/>
    </source>
</evidence>
<proteinExistence type="predicted"/>
<sequence>MPVLPTGGHPFGSAQLSRRGFIGAGIAGGLALAGCGHSQTTQTGETAMADAIAAAERARPHTGRTVTASLTPQQAQIDLGGPVVQTLAFGNTVPGPLIRASVGDEVVVAVSNRLDRATSVHWHGIALRNDMDGAEPATPNIGADQDFTYRFSVPNAGTYWAHPHVGLEDDHGLYLPFIVDDPTEPNRYDAEWIVVLDDWTDSVGKSPQQLFDALVDPNKPRMQELPGSSTAPSTSTSTTTTTTTPTTKTSTTTTTTGTSKTSPTTTTSATGKPDEESGEVGSSDLLGGDAGDIAYPYYLVNGRIPAAPTSFKAKPGQRIRIRIINVASDTAFRVALAGHTMTVTHTDGYPVIPTQVDALLIGMAERYDVIVTAADGVFPLVASAEGKNALARALLSTGSGTAPDPQFRPAELNKRVGTVEMFTATTAVNLGRPDPQMSLPITLGGTMAKYDWTINGEPYSKTHPLTVRLGERPTLMFDNPTMMYHPIHLHGHTFQMIKPDGTPGARKDTVIVLPGQQLRAVLVADNPGYWVLHCHNSYHREAGMMTLLDYIF</sequence>
<dbReference type="AlphaFoldDB" id="A0A1B4XYX1"/>
<feature type="compositionally biased region" description="Low complexity" evidence="4">
    <location>
        <begin position="226"/>
        <end position="271"/>
    </location>
</feature>
<dbReference type="InterPro" id="IPR008972">
    <property type="entry name" value="Cupredoxin"/>
</dbReference>
<protein>
    <submittedName>
        <fullName evidence="8">Oxidase</fullName>
    </submittedName>
</protein>
<evidence type="ECO:0000313" key="9">
    <source>
        <dbReference type="Proteomes" id="UP000218067"/>
    </source>
</evidence>
<dbReference type="InterPro" id="IPR045087">
    <property type="entry name" value="Cu-oxidase_fam"/>
</dbReference>
<dbReference type="InterPro" id="IPR002355">
    <property type="entry name" value="Cu_oxidase_Cu_BS"/>
</dbReference>
<feature type="domain" description="Plastocyanin-like" evidence="6">
    <location>
        <begin position="434"/>
        <end position="546"/>
    </location>
</feature>
<dbReference type="Gene3D" id="2.60.40.420">
    <property type="entry name" value="Cupredoxins - blue copper proteins"/>
    <property type="match status" value="3"/>
</dbReference>
<dbReference type="Pfam" id="PF07732">
    <property type="entry name" value="Cu-oxidase_3"/>
    <property type="match status" value="1"/>
</dbReference>
<dbReference type="CDD" id="cd13896">
    <property type="entry name" value="CuRO_3_CopA"/>
    <property type="match status" value="1"/>
</dbReference>
<dbReference type="GeneID" id="93435321"/>
<dbReference type="Proteomes" id="UP000218067">
    <property type="component" value="Chromosome"/>
</dbReference>
<dbReference type="InterPro" id="IPR011707">
    <property type="entry name" value="Cu-oxidase-like_N"/>
</dbReference>
<evidence type="ECO:0000313" key="8">
    <source>
        <dbReference type="EMBL" id="BAV40000.1"/>
    </source>
</evidence>
<feature type="domain" description="Plastocyanin-like" evidence="7">
    <location>
        <begin position="81"/>
        <end position="183"/>
    </location>
</feature>
<evidence type="ECO:0000259" key="7">
    <source>
        <dbReference type="Pfam" id="PF07732"/>
    </source>
</evidence>
<evidence type="ECO:0000259" key="6">
    <source>
        <dbReference type="Pfam" id="PF07731"/>
    </source>
</evidence>
<dbReference type="EMBL" id="AP017624">
    <property type="protein sequence ID" value="BAV40000.1"/>
    <property type="molecule type" value="Genomic_DNA"/>
</dbReference>
<dbReference type="InterPro" id="IPR001117">
    <property type="entry name" value="Cu-oxidase_2nd"/>
</dbReference>
<dbReference type="Pfam" id="PF07731">
    <property type="entry name" value="Cu-oxidase_2"/>
    <property type="match status" value="1"/>
</dbReference>
<keyword evidence="2" id="KW-0560">Oxidoreductase</keyword>
<dbReference type="RefSeq" id="WP_096369761.1">
    <property type="nucleotide sequence ID" value="NZ_AP017624.1"/>
</dbReference>
<name>A0A1B4XYX1_MYCUL</name>
<dbReference type="PANTHER" id="PTHR11709:SF394">
    <property type="entry name" value="FI03373P-RELATED"/>
    <property type="match status" value="1"/>
</dbReference>
<evidence type="ECO:0000256" key="4">
    <source>
        <dbReference type="SAM" id="MobiDB-lite"/>
    </source>
</evidence>
<dbReference type="PANTHER" id="PTHR11709">
    <property type="entry name" value="MULTI-COPPER OXIDASE"/>
    <property type="match status" value="1"/>
</dbReference>
<dbReference type="InterPro" id="IPR034279">
    <property type="entry name" value="CuRO_3_CopA"/>
</dbReference>
<feature type="domain" description="Plastocyanin-like" evidence="5">
    <location>
        <begin position="298"/>
        <end position="395"/>
    </location>
</feature>
<dbReference type="SUPFAM" id="SSF49503">
    <property type="entry name" value="Cupredoxins"/>
    <property type="match status" value="3"/>
</dbReference>
<reference evidence="8 9" key="1">
    <citation type="submission" date="2016-08" db="EMBL/GenBank/DDBJ databases">
        <title>Complete genome sequence of Mycobacterium shinshuense, a subspecies of M. ulcerans.</title>
        <authorList>
            <person name="Yoshida M."/>
            <person name="Ogura Y."/>
            <person name="Hayashi T."/>
            <person name="Hoshino Y."/>
        </authorList>
    </citation>
    <scope>NUCLEOTIDE SEQUENCE [LARGE SCALE GENOMIC DNA]</scope>
    <source>
        <strain evidence="9">ATCC 33728</strain>
    </source>
</reference>
<dbReference type="PROSITE" id="PS51318">
    <property type="entry name" value="TAT"/>
    <property type="match status" value="1"/>
</dbReference>
<dbReference type="InterPro" id="IPR006311">
    <property type="entry name" value="TAT_signal"/>
</dbReference>